<dbReference type="PANTHER" id="PTHR21010">
    <property type="entry name" value="AGAP001581-PA"/>
    <property type="match status" value="1"/>
</dbReference>
<proteinExistence type="predicted"/>
<dbReference type="AlphaFoldDB" id="A0A7I4YKV4"/>
<reference evidence="2" key="1">
    <citation type="submission" date="2020-12" db="UniProtKB">
        <authorList>
            <consortium name="WormBaseParasite"/>
        </authorList>
    </citation>
    <scope>IDENTIFICATION</scope>
    <source>
        <strain evidence="2">MHco3</strain>
    </source>
</reference>
<sequence length="232" mass="27112">MFNILLSMAKEGSSDCPQFTTPGRSSRDNLINTVYKLHRTRLRILEPYRKLKNALKQLQEDYLKSKGTNPIVRYMRLQQSVRDVVIMEKQYWKLLDLPNQEGAEDPNDYVVRIIHLLEETSPCPPPSGGIGALLSSTMMGRSMETRVDQSLYDSIKSRKTEELQKDCENLYVQLYKLIRKYQGLRKIIKDLHDKYDSSRLYPIVPRYPILKKMIKTVLRAPEFADICHEQTE</sequence>
<accession>A0A7I4YKV4</accession>
<dbReference type="PANTHER" id="PTHR21010:SF3">
    <property type="entry name" value="DAXX"/>
    <property type="match status" value="1"/>
</dbReference>
<name>A0A7I4YKV4_HAECO</name>
<organism evidence="1 2">
    <name type="scientific">Haemonchus contortus</name>
    <name type="common">Barber pole worm</name>
    <dbReference type="NCBI Taxonomy" id="6289"/>
    <lineage>
        <taxon>Eukaryota</taxon>
        <taxon>Metazoa</taxon>
        <taxon>Ecdysozoa</taxon>
        <taxon>Nematoda</taxon>
        <taxon>Chromadorea</taxon>
        <taxon>Rhabditida</taxon>
        <taxon>Rhabditina</taxon>
        <taxon>Rhabditomorpha</taxon>
        <taxon>Strongyloidea</taxon>
        <taxon>Trichostrongylidae</taxon>
        <taxon>Haemonchus</taxon>
    </lineage>
</organism>
<dbReference type="Proteomes" id="UP000025227">
    <property type="component" value="Unplaced"/>
</dbReference>
<dbReference type="OrthoDB" id="10052054at2759"/>
<dbReference type="WBParaSite" id="HCON_00115390-00001">
    <property type="protein sequence ID" value="HCON_00115390-00001"/>
    <property type="gene ID" value="HCON_00115390"/>
</dbReference>
<evidence type="ECO:0000313" key="2">
    <source>
        <dbReference type="WBParaSite" id="HCON_00115390-00001"/>
    </source>
</evidence>
<keyword evidence="1" id="KW-1185">Reference proteome</keyword>
<protein>
    <submittedName>
        <fullName evidence="2">NSL complex protein NSL2</fullName>
    </submittedName>
</protein>
<dbReference type="OMA" id="NILMSMT"/>
<evidence type="ECO:0000313" key="1">
    <source>
        <dbReference type="Proteomes" id="UP000025227"/>
    </source>
</evidence>